<feature type="domain" description="PX" evidence="8">
    <location>
        <begin position="1"/>
        <end position="116"/>
    </location>
</feature>
<dbReference type="InterPro" id="IPR036871">
    <property type="entry name" value="PX_dom_sf"/>
</dbReference>
<dbReference type="FunFam" id="1.20.5.110:FF:000058">
    <property type="entry name" value="VAM7p Vacuolar SNARE protein"/>
    <property type="match status" value="1"/>
</dbReference>
<dbReference type="PROSITE" id="PS50192">
    <property type="entry name" value="T_SNARE"/>
    <property type="match status" value="1"/>
</dbReference>
<feature type="region of interest" description="Disordered" evidence="6">
    <location>
        <begin position="241"/>
        <end position="284"/>
    </location>
</feature>
<dbReference type="CDD" id="cd15858">
    <property type="entry name" value="SNARE_VAM7"/>
    <property type="match status" value="1"/>
</dbReference>
<dbReference type="SUPFAM" id="SSF58038">
    <property type="entry name" value="SNARE fusion complex"/>
    <property type="match status" value="1"/>
</dbReference>
<dbReference type="EMBL" id="KN847557">
    <property type="protein sequence ID" value="KIW01181.1"/>
    <property type="molecule type" value="Genomic_DNA"/>
</dbReference>
<dbReference type="FunCoup" id="A0A0D1XG64">
    <property type="interactions" value="121"/>
</dbReference>
<dbReference type="Proteomes" id="UP000053259">
    <property type="component" value="Unassembled WGS sequence"/>
</dbReference>
<sequence>MPYTLKIPSTEVIDTGSSKPYTVYHVVIETPLRTQTLQKRYSDFEALHKQLSSTLETPPAQLPSKSWFSRTVNNPELTEQRRKGLQAYLQAIETSTNAKWRTSAPYRAFLGFSTSASSKKASVIEEEALGPAAKAAMTSHQWLDLHNDLKGYIQSARTALAKRDQASSVTLQHEASAQAKKWLVKAHTLILKLDDGLKGLSEGKNGVERLGDGEVRRRRDLLSRARKERDALEGVLNSYVTRSSAARSPSPEFSPSSSSQNQSSKANDMPGAFPSTASAGQAPRRVLGAAKETERTRELDNQGVLQLQQQIMKEQDADLDDLAVVVRRMKEMGVAINEELIEQGQLLDVIDQDVDRVSGKIDVAKKRIKKIR</sequence>
<organism evidence="9 10">
    <name type="scientific">Verruconis gallopava</name>
    <dbReference type="NCBI Taxonomy" id="253628"/>
    <lineage>
        <taxon>Eukaryota</taxon>
        <taxon>Fungi</taxon>
        <taxon>Dikarya</taxon>
        <taxon>Ascomycota</taxon>
        <taxon>Pezizomycotina</taxon>
        <taxon>Dothideomycetes</taxon>
        <taxon>Pleosporomycetidae</taxon>
        <taxon>Venturiales</taxon>
        <taxon>Sympoventuriaceae</taxon>
        <taxon>Verruconis</taxon>
    </lineage>
</organism>
<dbReference type="PANTHER" id="PTHR22775">
    <property type="entry name" value="SORTING NEXIN"/>
    <property type="match status" value="1"/>
</dbReference>
<dbReference type="Gene3D" id="3.30.1520.10">
    <property type="entry name" value="Phox-like domain"/>
    <property type="match status" value="1"/>
</dbReference>
<dbReference type="PROSITE" id="PS50195">
    <property type="entry name" value="PX"/>
    <property type="match status" value="1"/>
</dbReference>
<dbReference type="PROSITE" id="PS00914">
    <property type="entry name" value="SYNTAXIN"/>
    <property type="match status" value="1"/>
</dbReference>
<evidence type="ECO:0000256" key="3">
    <source>
        <dbReference type="ARBA" id="ARBA00022554"/>
    </source>
</evidence>
<dbReference type="GO" id="GO:0035091">
    <property type="term" value="F:phosphatidylinositol binding"/>
    <property type="evidence" value="ECO:0007669"/>
    <property type="project" value="InterPro"/>
</dbReference>
<dbReference type="AlphaFoldDB" id="A0A0D1XG64"/>
<dbReference type="GO" id="GO:0097576">
    <property type="term" value="P:vacuole fusion"/>
    <property type="evidence" value="ECO:0007669"/>
    <property type="project" value="UniProtKB-ARBA"/>
</dbReference>
<evidence type="ECO:0000256" key="5">
    <source>
        <dbReference type="ARBA" id="ARBA00054927"/>
    </source>
</evidence>
<dbReference type="OrthoDB" id="428895at2759"/>
<dbReference type="InterPro" id="IPR000727">
    <property type="entry name" value="T_SNARE_dom"/>
</dbReference>
<dbReference type="GO" id="GO:0005484">
    <property type="term" value="F:SNAP receptor activity"/>
    <property type="evidence" value="ECO:0007669"/>
    <property type="project" value="InterPro"/>
</dbReference>
<evidence type="ECO:0008006" key="11">
    <source>
        <dbReference type="Google" id="ProtNLM"/>
    </source>
</evidence>
<dbReference type="Pfam" id="PF00787">
    <property type="entry name" value="PX"/>
    <property type="match status" value="1"/>
</dbReference>
<dbReference type="HOGENOM" id="CLU_033748_2_0_1"/>
<dbReference type="SMART" id="SM00397">
    <property type="entry name" value="t_SNARE"/>
    <property type="match status" value="1"/>
</dbReference>
<evidence type="ECO:0000256" key="4">
    <source>
        <dbReference type="ARBA" id="ARBA00023054"/>
    </source>
</evidence>
<dbReference type="SUPFAM" id="SSF64268">
    <property type="entry name" value="PX domain"/>
    <property type="match status" value="1"/>
</dbReference>
<dbReference type="SMART" id="SM00312">
    <property type="entry name" value="PX"/>
    <property type="match status" value="1"/>
</dbReference>
<feature type="compositionally biased region" description="Low complexity" evidence="6">
    <location>
        <begin position="242"/>
        <end position="264"/>
    </location>
</feature>
<dbReference type="PANTHER" id="PTHR22775:SF3">
    <property type="entry name" value="SORTING NEXIN-13"/>
    <property type="match status" value="1"/>
</dbReference>
<dbReference type="GO" id="GO:0000329">
    <property type="term" value="C:fungal-type vacuole membrane"/>
    <property type="evidence" value="ECO:0007669"/>
    <property type="project" value="UniProtKB-ARBA"/>
</dbReference>
<keyword evidence="10" id="KW-1185">Reference proteome</keyword>
<dbReference type="STRING" id="253628.A0A0D1XG64"/>
<reference evidence="9 10" key="1">
    <citation type="submission" date="2015-01" db="EMBL/GenBank/DDBJ databases">
        <title>The Genome Sequence of Ochroconis gallopava CBS43764.</title>
        <authorList>
            <consortium name="The Broad Institute Genomics Platform"/>
            <person name="Cuomo C."/>
            <person name="de Hoog S."/>
            <person name="Gorbushina A."/>
            <person name="Stielow B."/>
            <person name="Teixiera M."/>
            <person name="Abouelleil A."/>
            <person name="Chapman S.B."/>
            <person name="Priest M."/>
            <person name="Young S.K."/>
            <person name="Wortman J."/>
            <person name="Nusbaum C."/>
            <person name="Birren B."/>
        </authorList>
    </citation>
    <scope>NUCLEOTIDE SEQUENCE [LARGE SCALE GENOMIC DNA]</scope>
    <source>
        <strain evidence="9 10">CBS 43764</strain>
    </source>
</reference>
<evidence type="ECO:0000259" key="8">
    <source>
        <dbReference type="PROSITE" id="PS50195"/>
    </source>
</evidence>
<comment type="subcellular location">
    <subcellularLocation>
        <location evidence="1">Vacuole</location>
    </subcellularLocation>
</comment>
<accession>A0A0D1XG64</accession>
<dbReference type="Gene3D" id="1.20.5.110">
    <property type="match status" value="1"/>
</dbReference>
<dbReference type="VEuPathDB" id="FungiDB:PV09_07464"/>
<keyword evidence="4" id="KW-0175">Coiled coil</keyword>
<dbReference type="InParanoid" id="A0A0D1XG64"/>
<comment type="similarity">
    <text evidence="2">Belongs to the syntaxin family.</text>
</comment>
<dbReference type="GO" id="GO:0006886">
    <property type="term" value="P:intracellular protein transport"/>
    <property type="evidence" value="ECO:0007669"/>
    <property type="project" value="InterPro"/>
</dbReference>
<evidence type="ECO:0000313" key="9">
    <source>
        <dbReference type="EMBL" id="KIW01181.1"/>
    </source>
</evidence>
<comment type="function">
    <text evidence="5">Essential for proper morphogenesis of the vacuole. May exist as structural reinforcement on the surface of the vacuolar membrane and be required for maintenance against rupture by osmotic pressure.</text>
</comment>
<dbReference type="CDD" id="cd06897">
    <property type="entry name" value="PX_SNARE"/>
    <property type="match status" value="1"/>
</dbReference>
<dbReference type="InterPro" id="IPR001683">
    <property type="entry name" value="PX_dom"/>
</dbReference>
<proteinExistence type="inferred from homology"/>
<dbReference type="GO" id="GO:0016192">
    <property type="term" value="P:vesicle-mediated transport"/>
    <property type="evidence" value="ECO:0007669"/>
    <property type="project" value="UniProtKB-ARBA"/>
</dbReference>
<evidence type="ECO:0000256" key="2">
    <source>
        <dbReference type="ARBA" id="ARBA00009063"/>
    </source>
</evidence>
<evidence type="ECO:0000256" key="6">
    <source>
        <dbReference type="SAM" id="MobiDB-lite"/>
    </source>
</evidence>
<evidence type="ECO:0000313" key="10">
    <source>
        <dbReference type="Proteomes" id="UP000053259"/>
    </source>
</evidence>
<dbReference type="InterPro" id="IPR006012">
    <property type="entry name" value="Syntaxin/epimorphin_CS"/>
</dbReference>
<evidence type="ECO:0000256" key="1">
    <source>
        <dbReference type="ARBA" id="ARBA00004116"/>
    </source>
</evidence>
<dbReference type="RefSeq" id="XP_016211050.1">
    <property type="nucleotide sequence ID" value="XM_016361230.1"/>
</dbReference>
<feature type="domain" description="T-SNARE coiled-coil homology" evidence="7">
    <location>
        <begin position="309"/>
        <end position="371"/>
    </location>
</feature>
<dbReference type="GeneID" id="27315437"/>
<keyword evidence="3" id="KW-0926">Vacuole</keyword>
<name>A0A0D1XG64_9PEZI</name>
<evidence type="ECO:0000259" key="7">
    <source>
        <dbReference type="PROSITE" id="PS50192"/>
    </source>
</evidence>
<dbReference type="GO" id="GO:0007034">
    <property type="term" value="P:vacuolar transport"/>
    <property type="evidence" value="ECO:0007669"/>
    <property type="project" value="UniProtKB-ARBA"/>
</dbReference>
<gene>
    <name evidence="9" type="ORF">PV09_07464</name>
</gene>
<protein>
    <recommendedName>
        <fullName evidence="11">PX domain-containing protein</fullName>
    </recommendedName>
</protein>